<keyword evidence="5" id="KW-0067">ATP-binding</keyword>
<dbReference type="SUPFAM" id="SSF53244">
    <property type="entry name" value="MurD-like peptide ligases, peptide-binding domain"/>
    <property type="match status" value="1"/>
</dbReference>
<dbReference type="AlphaFoldDB" id="A0AAD8MZQ2"/>
<protein>
    <submittedName>
        <fullName evidence="8">Dihydrofolate synthetase</fullName>
    </submittedName>
</protein>
<keyword evidence="3" id="KW-0479">Metal-binding</keyword>
<gene>
    <name evidence="8" type="ORF">POM88_018974</name>
</gene>
<reference evidence="8" key="1">
    <citation type="submission" date="2023-02" db="EMBL/GenBank/DDBJ databases">
        <title>Genome of toxic invasive species Heracleum sosnowskyi carries increased number of genes despite the absence of recent whole-genome duplications.</title>
        <authorList>
            <person name="Schelkunov M."/>
            <person name="Shtratnikova V."/>
            <person name="Makarenko M."/>
            <person name="Klepikova A."/>
            <person name="Omelchenko D."/>
            <person name="Novikova G."/>
            <person name="Obukhova E."/>
            <person name="Bogdanov V."/>
            <person name="Penin A."/>
            <person name="Logacheva M."/>
        </authorList>
    </citation>
    <scope>NUCLEOTIDE SEQUENCE</scope>
    <source>
        <strain evidence="8">Hsosn_3</strain>
        <tissue evidence="8">Leaf</tissue>
    </source>
</reference>
<evidence type="ECO:0000313" key="9">
    <source>
        <dbReference type="Proteomes" id="UP001237642"/>
    </source>
</evidence>
<evidence type="ECO:0000256" key="2">
    <source>
        <dbReference type="ARBA" id="ARBA00022598"/>
    </source>
</evidence>
<dbReference type="Gene3D" id="3.40.1190.10">
    <property type="entry name" value="Mur-like, catalytic domain"/>
    <property type="match status" value="1"/>
</dbReference>
<dbReference type="InterPro" id="IPR036565">
    <property type="entry name" value="Mur-like_cat_sf"/>
</dbReference>
<dbReference type="InterPro" id="IPR036615">
    <property type="entry name" value="Mur_ligase_C_dom_sf"/>
</dbReference>
<dbReference type="GO" id="GO:0005524">
    <property type="term" value="F:ATP binding"/>
    <property type="evidence" value="ECO:0007669"/>
    <property type="project" value="UniProtKB-KW"/>
</dbReference>
<dbReference type="EMBL" id="JAUIZM010000004">
    <property type="protein sequence ID" value="KAK1390796.1"/>
    <property type="molecule type" value="Genomic_DNA"/>
</dbReference>
<dbReference type="FunFam" id="3.40.1190.10:FF:000012">
    <property type="entry name" value="Dihydrofolate synthetase"/>
    <property type="match status" value="1"/>
</dbReference>
<feature type="domain" description="Mur ligase central" evidence="7">
    <location>
        <begin position="135"/>
        <end position="379"/>
    </location>
</feature>
<evidence type="ECO:0000313" key="8">
    <source>
        <dbReference type="EMBL" id="KAK1390796.1"/>
    </source>
</evidence>
<dbReference type="PROSITE" id="PS01012">
    <property type="entry name" value="FOLYLPOLYGLU_SYNT_2"/>
    <property type="match status" value="1"/>
</dbReference>
<name>A0AAD8MZQ2_9APIA</name>
<dbReference type="InterPro" id="IPR013221">
    <property type="entry name" value="Mur_ligase_cen"/>
</dbReference>
<dbReference type="Pfam" id="PF08245">
    <property type="entry name" value="Mur_ligase_M"/>
    <property type="match status" value="1"/>
</dbReference>
<dbReference type="GO" id="GO:0046872">
    <property type="term" value="F:metal ion binding"/>
    <property type="evidence" value="ECO:0007669"/>
    <property type="project" value="UniProtKB-KW"/>
</dbReference>
<dbReference type="PANTHER" id="PTHR11136">
    <property type="entry name" value="FOLYLPOLYGLUTAMATE SYNTHASE-RELATED"/>
    <property type="match status" value="1"/>
</dbReference>
<dbReference type="SUPFAM" id="SSF53623">
    <property type="entry name" value="MurD-like peptide ligases, catalytic domain"/>
    <property type="match status" value="1"/>
</dbReference>
<proteinExistence type="inferred from homology"/>
<dbReference type="GO" id="GO:0005737">
    <property type="term" value="C:cytoplasm"/>
    <property type="evidence" value="ECO:0007669"/>
    <property type="project" value="TreeGrafter"/>
</dbReference>
<dbReference type="PANTHER" id="PTHR11136:SF0">
    <property type="entry name" value="DIHYDROFOLATE SYNTHETASE-RELATED"/>
    <property type="match status" value="1"/>
</dbReference>
<comment type="similarity">
    <text evidence="1">Belongs to the folylpolyglutamate synthase family.</text>
</comment>
<evidence type="ECO:0000256" key="5">
    <source>
        <dbReference type="ARBA" id="ARBA00022840"/>
    </source>
</evidence>
<evidence type="ECO:0000259" key="7">
    <source>
        <dbReference type="Pfam" id="PF08245"/>
    </source>
</evidence>
<keyword evidence="9" id="KW-1185">Reference proteome</keyword>
<evidence type="ECO:0000256" key="1">
    <source>
        <dbReference type="ARBA" id="ARBA00008276"/>
    </source>
</evidence>
<keyword evidence="4" id="KW-0547">Nucleotide-binding</keyword>
<dbReference type="Proteomes" id="UP001237642">
    <property type="component" value="Unassembled WGS sequence"/>
</dbReference>
<dbReference type="InterPro" id="IPR018109">
    <property type="entry name" value="Folylpolyglutamate_synth_CS"/>
</dbReference>
<evidence type="ECO:0000256" key="4">
    <source>
        <dbReference type="ARBA" id="ARBA00022741"/>
    </source>
</evidence>
<keyword evidence="2" id="KW-0436">Ligase</keyword>
<dbReference type="NCBIfam" id="TIGR01499">
    <property type="entry name" value="folC"/>
    <property type="match status" value="1"/>
</dbReference>
<reference evidence="8" key="2">
    <citation type="submission" date="2023-05" db="EMBL/GenBank/DDBJ databases">
        <authorList>
            <person name="Schelkunov M.I."/>
        </authorList>
    </citation>
    <scope>NUCLEOTIDE SEQUENCE</scope>
    <source>
        <strain evidence="8">Hsosn_3</strain>
        <tissue evidence="8">Leaf</tissue>
    </source>
</reference>
<keyword evidence="6" id="KW-0460">Magnesium</keyword>
<sequence length="600" mass="65218">MFLSRSTLFTNRRDKFHVGFRSHVFFFEETASLKKKEVKIQTSSSSSSNSFDNALYDYASVKALNRFYRGLSSVRQEDPELKDVIAYLDNLKNYEKVGVPTGAGTDSDDGFDLGRMTRLMQLLGNPHSKFQAIHVAGTKGKGSTAAFLSNILRAQGYSVGCYTSPHIHSIRERISVGRLSEPVSAKSLNLLFQRIKMTLDQAVENEDKRISHFEMLTAMAFKLFADENIDIAVVEAGLGGARDATNVLSSSTVAASLITTIGEEHMAALGGSLESIAIAKSGIVKANRPLVLGGPYLPEIESILRAKASSMGSPIVSASDFGNKSVIKGISDVCGKPCQTCDIVLEIENDLKLFIQLFNVNLCMLGPHQLQNAATATCAALCLRHQGWSISDGAIHTGLEHTELLGRSHFLTSEEAEAIGLPGAKILLDGAHTKESAKALADTIQMTFPKACLVLVVAMASDKDHVSFAKELLLVRQLEAVILTKVSIAGDDSRSTPSSFLKDSWILASKDLGVEICDFGLAKCSPFLEKQVNSTTKKQEHGTIALVESSYEDTLRIVNQMLRTRGRDHADNIVAVTGSLHIVSSVLGHLQRDQTRWEII</sequence>
<dbReference type="GO" id="GO:0008841">
    <property type="term" value="F:dihydrofolate synthase activity"/>
    <property type="evidence" value="ECO:0007669"/>
    <property type="project" value="TreeGrafter"/>
</dbReference>
<dbReference type="PROSITE" id="PS01011">
    <property type="entry name" value="FOLYLPOLYGLU_SYNT_1"/>
    <property type="match status" value="1"/>
</dbReference>
<dbReference type="Gene3D" id="3.90.190.20">
    <property type="entry name" value="Mur ligase, C-terminal domain"/>
    <property type="match status" value="1"/>
</dbReference>
<dbReference type="InterPro" id="IPR001645">
    <property type="entry name" value="Folylpolyglutamate_synth"/>
</dbReference>
<evidence type="ECO:0000256" key="6">
    <source>
        <dbReference type="ARBA" id="ARBA00022842"/>
    </source>
</evidence>
<organism evidence="8 9">
    <name type="scientific">Heracleum sosnowskyi</name>
    <dbReference type="NCBI Taxonomy" id="360622"/>
    <lineage>
        <taxon>Eukaryota</taxon>
        <taxon>Viridiplantae</taxon>
        <taxon>Streptophyta</taxon>
        <taxon>Embryophyta</taxon>
        <taxon>Tracheophyta</taxon>
        <taxon>Spermatophyta</taxon>
        <taxon>Magnoliopsida</taxon>
        <taxon>eudicotyledons</taxon>
        <taxon>Gunneridae</taxon>
        <taxon>Pentapetalae</taxon>
        <taxon>asterids</taxon>
        <taxon>campanulids</taxon>
        <taxon>Apiales</taxon>
        <taxon>Apiaceae</taxon>
        <taxon>Apioideae</taxon>
        <taxon>apioid superclade</taxon>
        <taxon>Tordylieae</taxon>
        <taxon>Tordyliinae</taxon>
        <taxon>Heracleum</taxon>
    </lineage>
</organism>
<comment type="caution">
    <text evidence="8">The sequence shown here is derived from an EMBL/GenBank/DDBJ whole genome shotgun (WGS) entry which is preliminary data.</text>
</comment>
<evidence type="ECO:0000256" key="3">
    <source>
        <dbReference type="ARBA" id="ARBA00022723"/>
    </source>
</evidence>
<dbReference type="GO" id="GO:0004326">
    <property type="term" value="F:tetrahydrofolylpolyglutamate synthase activity"/>
    <property type="evidence" value="ECO:0007669"/>
    <property type="project" value="InterPro"/>
</dbReference>
<accession>A0AAD8MZQ2</accession>